<comment type="catalytic activity">
    <reaction evidence="7">
        <text>UDP-N-acetyl-alpha-D-muramoyl-L-alanyl-D-glutamate + meso-2,6-diaminopimelate + ATP = UDP-N-acetyl-alpha-D-muramoyl-L-alanyl-gamma-D-glutamyl-meso-2,6-diaminopimelate + ADP + phosphate + H(+)</text>
        <dbReference type="Rhea" id="RHEA:23676"/>
        <dbReference type="ChEBI" id="CHEBI:15378"/>
        <dbReference type="ChEBI" id="CHEBI:30616"/>
        <dbReference type="ChEBI" id="CHEBI:43474"/>
        <dbReference type="ChEBI" id="CHEBI:57791"/>
        <dbReference type="ChEBI" id="CHEBI:83900"/>
        <dbReference type="ChEBI" id="CHEBI:83905"/>
        <dbReference type="ChEBI" id="CHEBI:456216"/>
        <dbReference type="EC" id="6.3.2.13"/>
    </reaction>
</comment>
<evidence type="ECO:0000259" key="11">
    <source>
        <dbReference type="Pfam" id="PF08245"/>
    </source>
</evidence>
<dbReference type="NCBIfam" id="NF001124">
    <property type="entry name" value="PRK00139.1-2"/>
    <property type="match status" value="1"/>
</dbReference>
<evidence type="ECO:0000256" key="7">
    <source>
        <dbReference type="HAMAP-Rule" id="MF_00208"/>
    </source>
</evidence>
<keyword evidence="7 12" id="KW-0436">Ligase</keyword>
<protein>
    <recommendedName>
        <fullName evidence="7">UDP-N-acetylmuramoyl-L-alanyl-D-glutamate--2,6-diaminopimelate ligase</fullName>
        <ecNumber evidence="7">6.3.2.13</ecNumber>
    </recommendedName>
    <alternativeName>
        <fullName evidence="7">Meso-A2pm-adding enzyme</fullName>
    </alternativeName>
    <alternativeName>
        <fullName evidence="7">Meso-diaminopimelate-adding enzyme</fullName>
    </alternativeName>
    <alternativeName>
        <fullName evidence="7">UDP-MurNAc-L-Ala-D-Glu:meso-diaminopimelate ligase</fullName>
    </alternativeName>
    <alternativeName>
        <fullName evidence="7">UDP-MurNAc-tripeptide synthetase</fullName>
    </alternativeName>
    <alternativeName>
        <fullName evidence="7">UDP-N-acetylmuramyl-tripeptide synthetase</fullName>
    </alternativeName>
</protein>
<feature type="domain" description="Mur ligase central" evidence="11">
    <location>
        <begin position="104"/>
        <end position="307"/>
    </location>
</feature>
<dbReference type="NCBIfam" id="TIGR01085">
    <property type="entry name" value="murE"/>
    <property type="match status" value="1"/>
</dbReference>
<keyword evidence="7" id="KW-0547">Nucleotide-binding</keyword>
<comment type="caution">
    <text evidence="7">Lacks conserved residue(s) required for the propagation of feature annotation.</text>
</comment>
<dbReference type="Pfam" id="PF02875">
    <property type="entry name" value="Mur_ligase_C"/>
    <property type="match status" value="1"/>
</dbReference>
<dbReference type="InterPro" id="IPR036565">
    <property type="entry name" value="Mur-like_cat_sf"/>
</dbReference>
<dbReference type="Gene3D" id="3.40.1190.10">
    <property type="entry name" value="Mur-like, catalytic domain"/>
    <property type="match status" value="1"/>
</dbReference>
<keyword evidence="13" id="KW-1185">Reference proteome</keyword>
<organism evidence="12 13">
    <name type="scientific">Alteraurantiacibacter palmitatis</name>
    <dbReference type="NCBI Taxonomy" id="2054628"/>
    <lineage>
        <taxon>Bacteria</taxon>
        <taxon>Pseudomonadati</taxon>
        <taxon>Pseudomonadota</taxon>
        <taxon>Alphaproteobacteria</taxon>
        <taxon>Sphingomonadales</taxon>
        <taxon>Erythrobacteraceae</taxon>
        <taxon>Alteraurantiacibacter</taxon>
    </lineage>
</organism>
<keyword evidence="2 7" id="KW-0132">Cell division</keyword>
<feature type="short sequence motif" description="Meso-diaminopimelate recognition motif" evidence="7">
    <location>
        <begin position="403"/>
        <end position="406"/>
    </location>
</feature>
<dbReference type="Proteomes" id="UP001595456">
    <property type="component" value="Unassembled WGS sequence"/>
</dbReference>
<comment type="PTM">
    <text evidence="7">Carboxylation is probably crucial for Mg(2+) binding and, consequently, for the gamma-phosphate positioning of ATP.</text>
</comment>
<keyword evidence="7" id="KW-0460">Magnesium</keyword>
<evidence type="ECO:0000256" key="1">
    <source>
        <dbReference type="ARBA" id="ARBA00005898"/>
    </source>
</evidence>
<gene>
    <name evidence="7" type="primary">murE</name>
    <name evidence="12" type="ORF">ACFODU_12560</name>
</gene>
<dbReference type="SUPFAM" id="SSF63418">
    <property type="entry name" value="MurE/MurF N-terminal domain"/>
    <property type="match status" value="1"/>
</dbReference>
<comment type="caution">
    <text evidence="12">The sequence shown here is derived from an EMBL/GenBank/DDBJ whole genome shotgun (WGS) entry which is preliminary data.</text>
</comment>
<dbReference type="SUPFAM" id="SSF53623">
    <property type="entry name" value="MurD-like peptide ligases, catalytic domain"/>
    <property type="match status" value="1"/>
</dbReference>
<feature type="binding site" evidence="7">
    <location>
        <position position="181"/>
    </location>
    <ligand>
        <name>UDP-N-acetyl-alpha-D-muramoyl-L-alanyl-D-glutamate</name>
        <dbReference type="ChEBI" id="CHEBI:83900"/>
    </ligand>
</feature>
<evidence type="ECO:0000256" key="3">
    <source>
        <dbReference type="ARBA" id="ARBA00022960"/>
    </source>
</evidence>
<reference evidence="13" key="1">
    <citation type="journal article" date="2019" name="Int. J. Syst. Evol. Microbiol.">
        <title>The Global Catalogue of Microorganisms (GCM) 10K type strain sequencing project: providing services to taxonomists for standard genome sequencing and annotation.</title>
        <authorList>
            <consortium name="The Broad Institute Genomics Platform"/>
            <consortium name="The Broad Institute Genome Sequencing Center for Infectious Disease"/>
            <person name="Wu L."/>
            <person name="Ma J."/>
        </authorList>
    </citation>
    <scope>NUCLEOTIDE SEQUENCE [LARGE SCALE GENOMIC DNA]</scope>
    <source>
        <strain evidence="13">KCTC 52607</strain>
    </source>
</reference>
<dbReference type="InterPro" id="IPR005761">
    <property type="entry name" value="UDP-N-AcMur-Glu-dNH2Pim_ligase"/>
</dbReference>
<feature type="domain" description="Mur ligase N-terminal catalytic" evidence="9">
    <location>
        <begin position="23"/>
        <end position="72"/>
    </location>
</feature>
<feature type="binding site" evidence="7">
    <location>
        <begin position="106"/>
        <end position="112"/>
    </location>
    <ligand>
        <name>ATP</name>
        <dbReference type="ChEBI" id="CHEBI:30616"/>
    </ligand>
</feature>
<evidence type="ECO:0000313" key="12">
    <source>
        <dbReference type="EMBL" id="MFC3098620.1"/>
    </source>
</evidence>
<feature type="binding site" evidence="7">
    <location>
        <position position="379"/>
    </location>
    <ligand>
        <name>meso-2,6-diaminopimelate</name>
        <dbReference type="ChEBI" id="CHEBI:57791"/>
    </ligand>
</feature>
<evidence type="ECO:0000259" key="10">
    <source>
        <dbReference type="Pfam" id="PF02875"/>
    </source>
</evidence>
<feature type="modified residue" description="N6-carboxylysine" evidence="7">
    <location>
        <position position="215"/>
    </location>
</feature>
<dbReference type="InterPro" id="IPR004101">
    <property type="entry name" value="Mur_ligase_C"/>
</dbReference>
<dbReference type="PANTHER" id="PTHR23135">
    <property type="entry name" value="MUR LIGASE FAMILY MEMBER"/>
    <property type="match status" value="1"/>
</dbReference>
<dbReference type="SUPFAM" id="SSF53244">
    <property type="entry name" value="MurD-like peptide ligases, peptide-binding domain"/>
    <property type="match status" value="1"/>
</dbReference>
<dbReference type="Gene3D" id="3.90.190.20">
    <property type="entry name" value="Mur ligase, C-terminal domain"/>
    <property type="match status" value="1"/>
</dbReference>
<keyword evidence="4 7" id="KW-0573">Peptidoglycan synthesis</keyword>
<feature type="binding site" evidence="7">
    <location>
        <begin position="148"/>
        <end position="149"/>
    </location>
    <ligand>
        <name>UDP-N-acetyl-alpha-D-muramoyl-L-alanyl-D-glutamate</name>
        <dbReference type="ChEBI" id="CHEBI:83900"/>
    </ligand>
</feature>
<evidence type="ECO:0000256" key="5">
    <source>
        <dbReference type="ARBA" id="ARBA00023306"/>
    </source>
</evidence>
<dbReference type="EMBL" id="JBHRST010000020">
    <property type="protein sequence ID" value="MFC3098620.1"/>
    <property type="molecule type" value="Genomic_DNA"/>
</dbReference>
<sequence length="488" mass="50013">MRLAQLAAALGQDAGEAGSAAVTGFAIDHRKIAPGNVFGAFQGAAVNGEDFIPAAIAAGAIAVVARPEAKVEGALHLADPNPRRAFAKAAAPFFQPVPPVVAAVTGTNGKTSCVEMLRQIWRMCGHSAASIGTLGVTTQDGSISTGLTTPDIVTFFHNVSGLAREGVTHLAYEASSHGLAQYRNEGVPVMAGAFTNLSRDHLDYHGTMEEYFAAKMRLFAEVVQDGGHAVIWADDAWSARANAAAQARGLALFTVGEAGEALRLISRKPSQLGQELAIVYEGLERRVNLPLIGAYQAANALVAAGLALVTDCEAAQVFDALSRLQPVRGRLERAAICPNGVPVYVDYAHTPDAVAAAIAALRPHVAGRLITVLGAGGDRDAGKRAPMGAAAAAGSELVIVTDDNPRGEDPAAIRAAVLAGAPGAREIGDRRTAIAAALAAARPGDIVLVAGKGHEQGQIVGSGAHARILPFDDVAVARECAAELSGAS</sequence>
<evidence type="ECO:0000259" key="9">
    <source>
        <dbReference type="Pfam" id="PF01225"/>
    </source>
</evidence>
<dbReference type="Pfam" id="PF01225">
    <property type="entry name" value="Mur_ligase"/>
    <property type="match status" value="1"/>
</dbReference>
<dbReference type="EC" id="6.3.2.13" evidence="7"/>
<feature type="domain" description="Mur ligase C-terminal" evidence="10">
    <location>
        <begin position="329"/>
        <end position="453"/>
    </location>
</feature>
<feature type="binding site" evidence="7">
    <location>
        <position position="183"/>
    </location>
    <ligand>
        <name>UDP-N-acetyl-alpha-D-muramoyl-L-alanyl-D-glutamate</name>
        <dbReference type="ChEBI" id="CHEBI:83900"/>
    </ligand>
</feature>
<dbReference type="Pfam" id="PF08245">
    <property type="entry name" value="Mur_ligase_M"/>
    <property type="match status" value="1"/>
</dbReference>
<feature type="binding site" evidence="7">
    <location>
        <position position="451"/>
    </location>
    <ligand>
        <name>meso-2,6-diaminopimelate</name>
        <dbReference type="ChEBI" id="CHEBI:57791"/>
    </ligand>
</feature>
<dbReference type="GO" id="GO:0008765">
    <property type="term" value="F:UDP-N-acetylmuramoylalanyl-D-glutamate-2,6-diaminopimelate ligase activity"/>
    <property type="evidence" value="ECO:0007669"/>
    <property type="project" value="UniProtKB-EC"/>
</dbReference>
<feature type="binding site" evidence="7">
    <location>
        <begin position="403"/>
        <end position="406"/>
    </location>
    <ligand>
        <name>meso-2,6-diaminopimelate</name>
        <dbReference type="ChEBI" id="CHEBI:57791"/>
    </ligand>
</feature>
<accession>A0ABV7E9J3</accession>
<comment type="pathway">
    <text evidence="7 8">Cell wall biogenesis; peptidoglycan biosynthesis.</text>
</comment>
<dbReference type="InterPro" id="IPR036615">
    <property type="entry name" value="Mur_ligase_C_dom_sf"/>
</dbReference>
<evidence type="ECO:0000256" key="6">
    <source>
        <dbReference type="ARBA" id="ARBA00023316"/>
    </source>
</evidence>
<evidence type="ECO:0000256" key="2">
    <source>
        <dbReference type="ARBA" id="ARBA00022618"/>
    </source>
</evidence>
<keyword evidence="5 7" id="KW-0131">Cell cycle</keyword>
<comment type="similarity">
    <text evidence="1 7">Belongs to the MurCDEF family. MurE subfamily.</text>
</comment>
<feature type="binding site" evidence="7">
    <location>
        <position position="455"/>
    </location>
    <ligand>
        <name>meso-2,6-diaminopimelate</name>
        <dbReference type="ChEBI" id="CHEBI:57791"/>
    </ligand>
</feature>
<dbReference type="InterPro" id="IPR000713">
    <property type="entry name" value="Mur_ligase_N"/>
</dbReference>
<evidence type="ECO:0000256" key="4">
    <source>
        <dbReference type="ARBA" id="ARBA00022984"/>
    </source>
</evidence>
<evidence type="ECO:0000256" key="8">
    <source>
        <dbReference type="RuleBase" id="RU004135"/>
    </source>
</evidence>
<dbReference type="InterPro" id="IPR035911">
    <property type="entry name" value="MurE/MurF_N"/>
</dbReference>
<comment type="cofactor">
    <cofactor evidence="7">
        <name>Mg(2+)</name>
        <dbReference type="ChEBI" id="CHEBI:18420"/>
    </cofactor>
</comment>
<dbReference type="HAMAP" id="MF_00208">
    <property type="entry name" value="MurE"/>
    <property type="match status" value="1"/>
</dbReference>
<dbReference type="PANTHER" id="PTHR23135:SF4">
    <property type="entry name" value="UDP-N-ACETYLMURAMOYL-L-ALANYL-D-GLUTAMATE--2,6-DIAMINOPIMELATE LIGASE MURE HOMOLOG, CHLOROPLASTIC"/>
    <property type="match status" value="1"/>
</dbReference>
<name>A0ABV7E9J3_9SPHN</name>
<keyword evidence="7" id="KW-0963">Cytoplasm</keyword>
<dbReference type="Gene3D" id="3.40.1390.10">
    <property type="entry name" value="MurE/MurF, N-terminal domain"/>
    <property type="match status" value="1"/>
</dbReference>
<keyword evidence="7" id="KW-0067">ATP-binding</keyword>
<dbReference type="InterPro" id="IPR013221">
    <property type="entry name" value="Mur_ligase_cen"/>
</dbReference>
<keyword evidence="3 7" id="KW-0133">Cell shape</keyword>
<feature type="binding site" evidence="7">
    <location>
        <position position="175"/>
    </location>
    <ligand>
        <name>UDP-N-acetyl-alpha-D-muramoyl-L-alanyl-D-glutamate</name>
        <dbReference type="ChEBI" id="CHEBI:83900"/>
    </ligand>
</feature>
<evidence type="ECO:0000313" key="13">
    <source>
        <dbReference type="Proteomes" id="UP001595456"/>
    </source>
</evidence>
<keyword evidence="6 7" id="KW-0961">Cell wall biogenesis/degradation</keyword>
<comment type="function">
    <text evidence="7">Catalyzes the addition of meso-diaminopimelic acid to the nucleotide precursor UDP-N-acetylmuramoyl-L-alanyl-D-glutamate (UMAG) in the biosynthesis of bacterial cell-wall peptidoglycan.</text>
</comment>
<dbReference type="RefSeq" id="WP_336926356.1">
    <property type="nucleotide sequence ID" value="NZ_JBANRO010000007.1"/>
</dbReference>
<comment type="subcellular location">
    <subcellularLocation>
        <location evidence="7 8">Cytoplasm</location>
    </subcellularLocation>
</comment>
<proteinExistence type="inferred from homology"/>